<accession>A0ABQ9K5U9</accession>
<evidence type="ECO:0000256" key="2">
    <source>
        <dbReference type="ARBA" id="ARBA00006176"/>
    </source>
</evidence>
<evidence type="ECO:0008006" key="9">
    <source>
        <dbReference type="Google" id="ProtNLM"/>
    </source>
</evidence>
<dbReference type="InterPro" id="IPR028133">
    <property type="entry name" value="Dynamitin"/>
</dbReference>
<evidence type="ECO:0000256" key="1">
    <source>
        <dbReference type="ARBA" id="ARBA00004496"/>
    </source>
</evidence>
<protein>
    <recommendedName>
        <fullName evidence="9">Dynactin subunit 2</fullName>
    </recommendedName>
</protein>
<keyword evidence="8" id="KW-1185">Reference proteome</keyword>
<keyword evidence="4" id="KW-0243">Dynein</keyword>
<feature type="non-terminal residue" evidence="7">
    <location>
        <position position="277"/>
    </location>
</feature>
<dbReference type="PANTHER" id="PTHR15346">
    <property type="entry name" value="DYNACTIN SUBUNIT"/>
    <property type="match status" value="1"/>
</dbReference>
<keyword evidence="5" id="KW-0175">Coiled coil</keyword>
<evidence type="ECO:0000313" key="8">
    <source>
        <dbReference type="Proteomes" id="UP001162164"/>
    </source>
</evidence>
<sequence length="277" mass="30946">MADPKYADLPGINNEKIRTGYDSRSGDWELAGQGSKESPVQKYQRLQCEMKELLEEISELKNSKNEEEINCLVSTEQVEQSLKMLADLKLEETLGEEVVSQISNPQGAQIQKLLSQIEQYKASINDKPESQSVSDESGLVYQFNYNPNQAKLMETQRIAELESRVHQLESILGASSDKLSRLTTATSKGSLMEAAEHLSATASLLDSAQLDHIEGRLGALAQKLESISEKKAQLHQDEDKDKMILELYELVKNSESISELLPQTISRLKALEALHNK</sequence>
<evidence type="ECO:0000256" key="5">
    <source>
        <dbReference type="SAM" id="Coils"/>
    </source>
</evidence>
<feature type="compositionally biased region" description="Basic and acidic residues" evidence="6">
    <location>
        <begin position="15"/>
        <end position="27"/>
    </location>
</feature>
<comment type="similarity">
    <text evidence="2">Belongs to the dynactin subunit 2 family.</text>
</comment>
<dbReference type="Pfam" id="PF04912">
    <property type="entry name" value="Dynamitin"/>
    <property type="match status" value="1"/>
</dbReference>
<reference evidence="7" key="1">
    <citation type="journal article" date="2023" name="Insect Mol. Biol.">
        <title>Genome sequencing provides insights into the evolution of gene families encoding plant cell wall-degrading enzymes in longhorned beetles.</title>
        <authorList>
            <person name="Shin N.R."/>
            <person name="Okamura Y."/>
            <person name="Kirsch R."/>
            <person name="Pauchet Y."/>
        </authorList>
    </citation>
    <scope>NUCLEOTIDE SEQUENCE</scope>
    <source>
        <strain evidence="7">MMC_N1</strain>
    </source>
</reference>
<keyword evidence="3" id="KW-0963">Cytoplasm</keyword>
<evidence type="ECO:0000256" key="4">
    <source>
        <dbReference type="ARBA" id="ARBA00023017"/>
    </source>
</evidence>
<name>A0ABQ9K5U9_9CUCU</name>
<feature type="region of interest" description="Disordered" evidence="6">
    <location>
        <begin position="1"/>
        <end position="39"/>
    </location>
</feature>
<evidence type="ECO:0000256" key="6">
    <source>
        <dbReference type="SAM" id="MobiDB-lite"/>
    </source>
</evidence>
<proteinExistence type="inferred from homology"/>
<feature type="coiled-coil region" evidence="5">
    <location>
        <begin position="43"/>
        <end position="70"/>
    </location>
</feature>
<dbReference type="Proteomes" id="UP001162164">
    <property type="component" value="Unassembled WGS sequence"/>
</dbReference>
<evidence type="ECO:0000313" key="7">
    <source>
        <dbReference type="EMBL" id="KAJ8985996.1"/>
    </source>
</evidence>
<gene>
    <name evidence="7" type="ORF">NQ317_013880</name>
</gene>
<organism evidence="7 8">
    <name type="scientific">Molorchus minor</name>
    <dbReference type="NCBI Taxonomy" id="1323400"/>
    <lineage>
        <taxon>Eukaryota</taxon>
        <taxon>Metazoa</taxon>
        <taxon>Ecdysozoa</taxon>
        <taxon>Arthropoda</taxon>
        <taxon>Hexapoda</taxon>
        <taxon>Insecta</taxon>
        <taxon>Pterygota</taxon>
        <taxon>Neoptera</taxon>
        <taxon>Endopterygota</taxon>
        <taxon>Coleoptera</taxon>
        <taxon>Polyphaga</taxon>
        <taxon>Cucujiformia</taxon>
        <taxon>Chrysomeloidea</taxon>
        <taxon>Cerambycidae</taxon>
        <taxon>Lamiinae</taxon>
        <taxon>Monochamini</taxon>
        <taxon>Molorchus</taxon>
    </lineage>
</organism>
<evidence type="ECO:0000256" key="3">
    <source>
        <dbReference type="ARBA" id="ARBA00022490"/>
    </source>
</evidence>
<comment type="subcellular location">
    <subcellularLocation>
        <location evidence="1">Cytoplasm</location>
    </subcellularLocation>
</comment>
<dbReference type="EMBL" id="JAPWTJ010000004">
    <property type="protein sequence ID" value="KAJ8985996.1"/>
    <property type="molecule type" value="Genomic_DNA"/>
</dbReference>
<comment type="caution">
    <text evidence="7">The sequence shown here is derived from an EMBL/GenBank/DDBJ whole genome shotgun (WGS) entry which is preliminary data.</text>
</comment>